<evidence type="ECO:0008006" key="4">
    <source>
        <dbReference type="Google" id="ProtNLM"/>
    </source>
</evidence>
<evidence type="ECO:0000313" key="3">
    <source>
        <dbReference type="Proteomes" id="UP000315439"/>
    </source>
</evidence>
<dbReference type="EMBL" id="VIKS01000001">
    <property type="protein sequence ID" value="TQV89383.1"/>
    <property type="molecule type" value="Genomic_DNA"/>
</dbReference>
<feature type="chain" id="PRO_5022237885" description="DUF4855 domain-containing protein" evidence="1">
    <location>
        <begin position="31"/>
        <end position="371"/>
    </location>
</feature>
<name>A0A545UIX6_9GAMM</name>
<proteinExistence type="predicted"/>
<dbReference type="Proteomes" id="UP000315439">
    <property type="component" value="Unassembled WGS sequence"/>
</dbReference>
<accession>A0A545UIX6</accession>
<organism evidence="2 3">
    <name type="scientific">Aliikangiella coralliicola</name>
    <dbReference type="NCBI Taxonomy" id="2592383"/>
    <lineage>
        <taxon>Bacteria</taxon>
        <taxon>Pseudomonadati</taxon>
        <taxon>Pseudomonadota</taxon>
        <taxon>Gammaproteobacteria</taxon>
        <taxon>Oceanospirillales</taxon>
        <taxon>Pleioneaceae</taxon>
        <taxon>Aliikangiella</taxon>
    </lineage>
</organism>
<feature type="signal peptide" evidence="1">
    <location>
        <begin position="1"/>
        <end position="30"/>
    </location>
</feature>
<comment type="caution">
    <text evidence="2">The sequence shown here is derived from an EMBL/GenBank/DDBJ whole genome shotgun (WGS) entry which is preliminary data.</text>
</comment>
<protein>
    <recommendedName>
        <fullName evidence="4">DUF4855 domain-containing protein</fullName>
    </recommendedName>
</protein>
<evidence type="ECO:0000313" key="2">
    <source>
        <dbReference type="EMBL" id="TQV89383.1"/>
    </source>
</evidence>
<keyword evidence="3" id="KW-1185">Reference proteome</keyword>
<evidence type="ECO:0000256" key="1">
    <source>
        <dbReference type="SAM" id="SignalP"/>
    </source>
</evidence>
<sequence>MLEKLMFKKLILKKLVMLGTLMLSSLNAYSDPLKSAILYVGPTNVASADPGAVDGYNWVKWSKTDIDRFSDSTNGFIIMPTGGHANSYEYANYKYNAYNPWQPNNTYYNYSLYIKDIRKTVQSIYESRGTSSSVYISMPRYRNHWTNPYYRYYSDAPVRDFMVDLKANVDAVTGGNSAFWDNSVKGFYIVEETFDGCVQLNTSGFCVNNEGYDGDFKYFRDVRSKLNNIHPGKELIWAPHYAVEGDNYHGGGDTTPYKKLSQTLKWQNINGTIFDRILMQPGYANAKPCSNCFRIIADRLNTQSINGVPAGNTRLGAVMELIDGNDANNEYYAQRLQFYRHNTDFTFYFSAWKGTIEPWINPFYNGVKYYE</sequence>
<dbReference type="RefSeq" id="WP_142891447.1">
    <property type="nucleotide sequence ID" value="NZ_ML660160.1"/>
</dbReference>
<dbReference type="AlphaFoldDB" id="A0A545UIX6"/>
<gene>
    <name evidence="2" type="ORF">FLL46_00430</name>
</gene>
<keyword evidence="1" id="KW-0732">Signal</keyword>
<reference evidence="2 3" key="1">
    <citation type="submission" date="2019-07" db="EMBL/GenBank/DDBJ databases">
        <title>Draft genome for Aliikangiella sp. M105.</title>
        <authorList>
            <person name="Wang G."/>
        </authorList>
    </citation>
    <scope>NUCLEOTIDE SEQUENCE [LARGE SCALE GENOMIC DNA]</scope>
    <source>
        <strain evidence="2 3">M105</strain>
    </source>
</reference>